<sequence>MSIRRIGIEKALPMLLLGISCILTAAIIFGILCGKMIRKRRKIERIQRETKETQKENAIDIINSQSQSSVKLPISAMNNKINNTNQSAALLSSTTEIDRYHSSSSPSRVEVALDPTFKVHPYHLYSVKRIVEL</sequence>
<keyword evidence="1" id="KW-1133">Transmembrane helix</keyword>
<gene>
    <name evidence="2" type="ORF">KIK155_LOCUS678</name>
</gene>
<protein>
    <submittedName>
        <fullName evidence="2">Uncharacterized protein</fullName>
    </submittedName>
</protein>
<dbReference type="PROSITE" id="PS51257">
    <property type="entry name" value="PROKAR_LIPOPROTEIN"/>
    <property type="match status" value="1"/>
</dbReference>
<feature type="transmembrane region" description="Helical" evidence="1">
    <location>
        <begin position="12"/>
        <end position="33"/>
    </location>
</feature>
<comment type="caution">
    <text evidence="2">The sequence shown here is derived from an EMBL/GenBank/DDBJ whole genome shotgun (WGS) entry which is preliminary data.</text>
</comment>
<name>A0A817THB6_9BILA</name>
<dbReference type="AlphaFoldDB" id="A0A817THB6"/>
<evidence type="ECO:0000256" key="1">
    <source>
        <dbReference type="SAM" id="Phobius"/>
    </source>
</evidence>
<keyword evidence="1" id="KW-0812">Transmembrane</keyword>
<keyword evidence="1" id="KW-0472">Membrane</keyword>
<proteinExistence type="predicted"/>
<reference evidence="2" key="1">
    <citation type="submission" date="2021-02" db="EMBL/GenBank/DDBJ databases">
        <authorList>
            <person name="Nowell W R."/>
        </authorList>
    </citation>
    <scope>NUCLEOTIDE SEQUENCE</scope>
</reference>
<dbReference type="Proteomes" id="UP000663865">
    <property type="component" value="Unassembled WGS sequence"/>
</dbReference>
<dbReference type="EMBL" id="CAJNYV010000018">
    <property type="protein sequence ID" value="CAF3322894.1"/>
    <property type="molecule type" value="Genomic_DNA"/>
</dbReference>
<evidence type="ECO:0000313" key="3">
    <source>
        <dbReference type="Proteomes" id="UP000663865"/>
    </source>
</evidence>
<accession>A0A817THB6</accession>
<organism evidence="2 3">
    <name type="scientific">Rotaria socialis</name>
    <dbReference type="NCBI Taxonomy" id="392032"/>
    <lineage>
        <taxon>Eukaryota</taxon>
        <taxon>Metazoa</taxon>
        <taxon>Spiralia</taxon>
        <taxon>Gnathifera</taxon>
        <taxon>Rotifera</taxon>
        <taxon>Eurotatoria</taxon>
        <taxon>Bdelloidea</taxon>
        <taxon>Philodinida</taxon>
        <taxon>Philodinidae</taxon>
        <taxon>Rotaria</taxon>
    </lineage>
</organism>
<evidence type="ECO:0000313" key="2">
    <source>
        <dbReference type="EMBL" id="CAF3322894.1"/>
    </source>
</evidence>